<protein>
    <submittedName>
        <fullName evidence="2">Uncharacterized protein</fullName>
    </submittedName>
</protein>
<name>A0A9D4XGG5_PEA</name>
<organism evidence="2 3">
    <name type="scientific">Pisum sativum</name>
    <name type="common">Garden pea</name>
    <name type="synonym">Lathyrus oleraceus</name>
    <dbReference type="NCBI Taxonomy" id="3888"/>
    <lineage>
        <taxon>Eukaryota</taxon>
        <taxon>Viridiplantae</taxon>
        <taxon>Streptophyta</taxon>
        <taxon>Embryophyta</taxon>
        <taxon>Tracheophyta</taxon>
        <taxon>Spermatophyta</taxon>
        <taxon>Magnoliopsida</taxon>
        <taxon>eudicotyledons</taxon>
        <taxon>Gunneridae</taxon>
        <taxon>Pentapetalae</taxon>
        <taxon>rosids</taxon>
        <taxon>fabids</taxon>
        <taxon>Fabales</taxon>
        <taxon>Fabaceae</taxon>
        <taxon>Papilionoideae</taxon>
        <taxon>50 kb inversion clade</taxon>
        <taxon>NPAAA clade</taxon>
        <taxon>Hologalegina</taxon>
        <taxon>IRL clade</taxon>
        <taxon>Fabeae</taxon>
        <taxon>Lathyrus</taxon>
    </lineage>
</organism>
<evidence type="ECO:0000256" key="1">
    <source>
        <dbReference type="SAM" id="MobiDB-lite"/>
    </source>
</evidence>
<evidence type="ECO:0000313" key="2">
    <source>
        <dbReference type="EMBL" id="KAI5419943.1"/>
    </source>
</evidence>
<dbReference type="Gramene" id="PSAT_LOCUS16499_t1">
    <property type="protein sequence ID" value="CAL5196919.1"/>
    <property type="gene ID" value="PSAT_LOCUS16499"/>
</dbReference>
<reference evidence="2 3" key="1">
    <citation type="journal article" date="2022" name="Nat. Genet.">
        <title>Improved pea reference genome and pan-genome highlight genomic features and evolutionary characteristics.</title>
        <authorList>
            <person name="Yang T."/>
            <person name="Liu R."/>
            <person name="Luo Y."/>
            <person name="Hu S."/>
            <person name="Wang D."/>
            <person name="Wang C."/>
            <person name="Pandey M.K."/>
            <person name="Ge S."/>
            <person name="Xu Q."/>
            <person name="Li N."/>
            <person name="Li G."/>
            <person name="Huang Y."/>
            <person name="Saxena R.K."/>
            <person name="Ji Y."/>
            <person name="Li M."/>
            <person name="Yan X."/>
            <person name="He Y."/>
            <person name="Liu Y."/>
            <person name="Wang X."/>
            <person name="Xiang C."/>
            <person name="Varshney R.K."/>
            <person name="Ding H."/>
            <person name="Gao S."/>
            <person name="Zong X."/>
        </authorList>
    </citation>
    <scope>NUCLEOTIDE SEQUENCE [LARGE SCALE GENOMIC DNA]</scope>
    <source>
        <strain evidence="2 3">cv. Zhongwan 6</strain>
    </source>
</reference>
<dbReference type="Gramene" id="Psat4g131320.1">
    <property type="protein sequence ID" value="Psat4g131320.1.cds"/>
    <property type="gene ID" value="Psat4g131320"/>
</dbReference>
<dbReference type="Gramene" id="Psat4g131320.2">
    <property type="protein sequence ID" value="Psat4g131320.2.cds"/>
    <property type="gene ID" value="Psat4g131320"/>
</dbReference>
<evidence type="ECO:0000313" key="3">
    <source>
        <dbReference type="Proteomes" id="UP001058974"/>
    </source>
</evidence>
<comment type="caution">
    <text evidence="2">The sequence shown here is derived from an EMBL/GenBank/DDBJ whole genome shotgun (WGS) entry which is preliminary data.</text>
</comment>
<proteinExistence type="predicted"/>
<dbReference type="Gramene" id="Psat04G0392700-T1">
    <property type="protein sequence ID" value="KAI5419943.1"/>
    <property type="gene ID" value="KIW84_043927"/>
</dbReference>
<dbReference type="EMBL" id="JAMSHJ010000004">
    <property type="protein sequence ID" value="KAI5419943.1"/>
    <property type="molecule type" value="Genomic_DNA"/>
</dbReference>
<gene>
    <name evidence="2" type="ORF">KIW84_043927</name>
</gene>
<feature type="region of interest" description="Disordered" evidence="1">
    <location>
        <begin position="1"/>
        <end position="28"/>
    </location>
</feature>
<sequence>MEPSKDSSESSECSPRSTPPPKSSEDNLKISLNQVIGPELEGILSTEKVEQDRSPYCEEQINASSRTEYFSLPATPIFRSLAEEIPSPKFSESEKSFLRKTLGVESPSINSTVHESPPL</sequence>
<dbReference type="Proteomes" id="UP001058974">
    <property type="component" value="Chromosome 4"/>
</dbReference>
<keyword evidence="3" id="KW-1185">Reference proteome</keyword>
<dbReference type="AlphaFoldDB" id="A0A9D4XGG5"/>
<accession>A0A9D4XGG5</accession>